<keyword evidence="3 6" id="KW-0812">Transmembrane</keyword>
<accession>A0A429ZT17</accession>
<dbReference type="GO" id="GO:0044781">
    <property type="term" value="P:bacterial-type flagellum organization"/>
    <property type="evidence" value="ECO:0007669"/>
    <property type="project" value="InterPro"/>
</dbReference>
<dbReference type="RefSeq" id="WP_126778763.1">
    <property type="nucleotide sequence ID" value="NZ_CAUQJP010000072.1"/>
</dbReference>
<feature type="transmembrane region" description="Helical" evidence="6">
    <location>
        <begin position="6"/>
        <end position="25"/>
    </location>
</feature>
<proteinExistence type="predicted"/>
<evidence type="ECO:0000256" key="5">
    <source>
        <dbReference type="ARBA" id="ARBA00023136"/>
    </source>
</evidence>
<evidence type="ECO:0000313" key="8">
    <source>
        <dbReference type="Proteomes" id="UP000287239"/>
    </source>
</evidence>
<evidence type="ECO:0000256" key="1">
    <source>
        <dbReference type="ARBA" id="ARBA00004236"/>
    </source>
</evidence>
<protein>
    <recommendedName>
        <fullName evidence="9">Flagellar biosynthesis protein FliZ</fullName>
    </recommendedName>
</protein>
<dbReference type="EMBL" id="NGJU01000005">
    <property type="protein sequence ID" value="RST96804.1"/>
    <property type="molecule type" value="Genomic_DNA"/>
</dbReference>
<gene>
    <name evidence="7" type="ORF">CBF35_04320</name>
</gene>
<dbReference type="InterPro" id="IPR022781">
    <property type="entry name" value="Flagellar_biosynth_FliO"/>
</dbReference>
<comment type="subcellular location">
    <subcellularLocation>
        <location evidence="1">Cell membrane</location>
    </subcellularLocation>
</comment>
<evidence type="ECO:0000256" key="2">
    <source>
        <dbReference type="ARBA" id="ARBA00022475"/>
    </source>
</evidence>
<comment type="caution">
    <text evidence="7">The sequence shown here is derived from an EMBL/GenBank/DDBJ whole genome shotgun (WGS) entry which is preliminary data.</text>
</comment>
<reference evidence="7 8" key="1">
    <citation type="submission" date="2017-05" db="EMBL/GenBank/DDBJ databases">
        <title>Vagococcus spp. assemblies.</title>
        <authorList>
            <person name="Gulvik C.A."/>
        </authorList>
    </citation>
    <scope>NUCLEOTIDE SEQUENCE [LARGE SCALE GENOMIC DNA]</scope>
    <source>
        <strain evidence="7 8">NCFB 2777</strain>
    </source>
</reference>
<keyword evidence="8" id="KW-1185">Reference proteome</keyword>
<evidence type="ECO:0000256" key="6">
    <source>
        <dbReference type="SAM" id="Phobius"/>
    </source>
</evidence>
<keyword evidence="2" id="KW-1003">Cell membrane</keyword>
<dbReference type="GO" id="GO:0016020">
    <property type="term" value="C:membrane"/>
    <property type="evidence" value="ECO:0007669"/>
    <property type="project" value="InterPro"/>
</dbReference>
<evidence type="ECO:0000256" key="3">
    <source>
        <dbReference type="ARBA" id="ARBA00022692"/>
    </source>
</evidence>
<organism evidence="7 8">
    <name type="scientific">Vagococcus salmoninarum</name>
    <dbReference type="NCBI Taxonomy" id="2739"/>
    <lineage>
        <taxon>Bacteria</taxon>
        <taxon>Bacillati</taxon>
        <taxon>Bacillota</taxon>
        <taxon>Bacilli</taxon>
        <taxon>Lactobacillales</taxon>
        <taxon>Enterococcaceae</taxon>
        <taxon>Vagococcus</taxon>
    </lineage>
</organism>
<keyword evidence="4 6" id="KW-1133">Transmembrane helix</keyword>
<dbReference type="OrthoDB" id="2200488at2"/>
<dbReference type="GeneID" id="98567584"/>
<evidence type="ECO:0000256" key="4">
    <source>
        <dbReference type="ARBA" id="ARBA00022989"/>
    </source>
</evidence>
<dbReference type="Proteomes" id="UP000287239">
    <property type="component" value="Unassembled WGS sequence"/>
</dbReference>
<name>A0A429ZT17_9ENTE</name>
<sequence length="125" mass="14852">MSGFMYLFKSMAFLIAIILLANYLLRKLNHFTNKHQKNIKIIEKVSVSKDSALTIVCICDSYYLMSFTAQGNEIIKELSDREANEIRKNQLREMEQQVTQTITFKNRQRQVVNYWQKIIRKRSKL</sequence>
<dbReference type="AlphaFoldDB" id="A0A429ZT17"/>
<evidence type="ECO:0000313" key="7">
    <source>
        <dbReference type="EMBL" id="RST96804.1"/>
    </source>
</evidence>
<dbReference type="Pfam" id="PF04347">
    <property type="entry name" value="FliO"/>
    <property type="match status" value="1"/>
</dbReference>
<evidence type="ECO:0008006" key="9">
    <source>
        <dbReference type="Google" id="ProtNLM"/>
    </source>
</evidence>
<keyword evidence="5 6" id="KW-0472">Membrane</keyword>